<dbReference type="GO" id="GO:0008270">
    <property type="term" value="F:zinc ion binding"/>
    <property type="evidence" value="ECO:0007669"/>
    <property type="project" value="UniProtKB-UniRule"/>
</dbReference>
<dbReference type="InterPro" id="IPR004330">
    <property type="entry name" value="FAR1_DNA_bnd_dom"/>
</dbReference>
<evidence type="ECO:0000313" key="9">
    <source>
        <dbReference type="EMBL" id="WOL11321.1"/>
    </source>
</evidence>
<evidence type="ECO:0000313" key="10">
    <source>
        <dbReference type="Proteomes" id="UP001327560"/>
    </source>
</evidence>
<dbReference type="InterPro" id="IPR006564">
    <property type="entry name" value="Znf_PMZ"/>
</dbReference>
<dbReference type="Pfam" id="PF10551">
    <property type="entry name" value="MULE"/>
    <property type="match status" value="1"/>
</dbReference>
<dbReference type="AlphaFoldDB" id="A0AAQ3KSK5"/>
<dbReference type="PROSITE" id="PS50966">
    <property type="entry name" value="ZF_SWIM"/>
    <property type="match status" value="1"/>
</dbReference>
<evidence type="ECO:0000256" key="5">
    <source>
        <dbReference type="PROSITE-ProRule" id="PRU00325"/>
    </source>
</evidence>
<comment type="function">
    <text evidence="6">Putative transcription activator involved in regulating light control of development.</text>
</comment>
<dbReference type="Pfam" id="PF04434">
    <property type="entry name" value="SWIM"/>
    <property type="match status" value="1"/>
</dbReference>
<evidence type="ECO:0000256" key="7">
    <source>
        <dbReference type="SAM" id="MobiDB-lite"/>
    </source>
</evidence>
<comment type="subcellular location">
    <subcellularLocation>
        <location evidence="6">Nucleus</location>
    </subcellularLocation>
</comment>
<keyword evidence="3 5" id="KW-0863">Zinc-finger</keyword>
<keyword evidence="4 6" id="KW-0862">Zinc</keyword>
<evidence type="ECO:0000256" key="4">
    <source>
        <dbReference type="ARBA" id="ARBA00022833"/>
    </source>
</evidence>
<reference evidence="9 10" key="1">
    <citation type="submission" date="2023-10" db="EMBL/GenBank/DDBJ databases">
        <title>Chromosome-scale genome assembly provides insights into flower coloration mechanisms of Canna indica.</title>
        <authorList>
            <person name="Li C."/>
        </authorList>
    </citation>
    <scope>NUCLEOTIDE SEQUENCE [LARGE SCALE GENOMIC DNA]</scope>
    <source>
        <tissue evidence="9">Flower</tissue>
    </source>
</reference>
<feature type="region of interest" description="Disordered" evidence="7">
    <location>
        <begin position="886"/>
        <end position="906"/>
    </location>
</feature>
<dbReference type="InterPro" id="IPR018289">
    <property type="entry name" value="MULE_transposase_dom"/>
</dbReference>
<gene>
    <name evidence="9" type="ORF">Cni_G20083</name>
</gene>
<feature type="region of interest" description="Disordered" evidence="7">
    <location>
        <begin position="762"/>
        <end position="801"/>
    </location>
</feature>
<sequence length="906" mass="103672">MEVEEGASSSGNTSDEVIDEQVMESSVENMNRQETENRLENHAIVTLDKDDQEAEHRLEGYETIILDKNVKETALNFEDDANVIIHNNEQGSQGTENRLEDDTIVTLQSNDQKTEKILEDNAIVNPPIRGMNFYSLDALVEYYNNYAKQEGFGIMRRAISFSADGKSKFVTIACSRVGKSYSSKRNILNPNPLKKTGCKARVNATDFEGGSCRVNSVVLEHNHVLFPSKSCFFSCNGTMNNDLQNMLEANIVEGIDASRSCHSVIDHAKVYENISCLEKDCRNSGQKSKWLQLRIGDAEAMYDFFVRMQAKNSNFFYVMDIDEKSHIRNVFWADARSRAAYEEFGDVVMFDTAYLTNKYTMPLVTFVGVNHHGQTILFGCGLLSDEAADTFIWLFKALLSCMSGCAPKAIITDQAEAMKTAVEVVFPSTRHSWCLQHILRMLPEKLGCYELFKSIKKALENIVYDASTKKEFEDSWADIRKEFKELDDNEWLTNIYEERNHWVPAFLKDTFWAGILFIHRNENINGFFDGNVNSKTTLKQFLEQYNNILKSKVEKENQADIQSFNSWIPCVTHFPIEKQFQQVYTIEKFKEFQQEVIAKLYCEVCLVRDMDSVLEFNVSEILAVEEENNLHHRTLNYKVHFNKEDHEINCSCCFFEFKGILCRHIVSVLIKIQSDITVSSKYVLSRWRKDLGRHHSRVNSCQEDWSGNPQGQRYYYLLKKFDDAANMAVASDDACKILWSYIDDYQQKFKVNDEVSGNNKSTLSNFARSENTGDSFGSVSDKNNLPSSIPPTVQGQGCSPRKRKIFKVDQARKKLTCSRTNDQCKTNKELGDKIQASEMQKGAEDGGNEIDVLRSHMVVDLDAQENLNFQANAQVGLLFDQHTDQISEKEQVKEPKLDSTHNSWTI</sequence>
<accession>A0AAQ3KSK5</accession>
<evidence type="ECO:0000259" key="8">
    <source>
        <dbReference type="PROSITE" id="PS50966"/>
    </source>
</evidence>
<evidence type="ECO:0000256" key="1">
    <source>
        <dbReference type="ARBA" id="ARBA00005889"/>
    </source>
</evidence>
<protein>
    <recommendedName>
        <fullName evidence="6">Protein FAR1-RELATED SEQUENCE</fullName>
    </recommendedName>
</protein>
<keyword evidence="6" id="KW-0539">Nucleus</keyword>
<dbReference type="PANTHER" id="PTHR31669:SF283">
    <property type="entry name" value="PROTEIN FAR1-RELATED SEQUENCE"/>
    <property type="match status" value="1"/>
</dbReference>
<dbReference type="PANTHER" id="PTHR31669">
    <property type="entry name" value="PROTEIN FAR1-RELATED SEQUENCE 10-RELATED"/>
    <property type="match status" value="1"/>
</dbReference>
<comment type="similarity">
    <text evidence="1 6">Belongs to the FHY3/FAR1 family.</text>
</comment>
<dbReference type="EMBL" id="CP136895">
    <property type="protein sequence ID" value="WOL11321.1"/>
    <property type="molecule type" value="Genomic_DNA"/>
</dbReference>
<organism evidence="9 10">
    <name type="scientific">Canna indica</name>
    <name type="common">Indian-shot</name>
    <dbReference type="NCBI Taxonomy" id="4628"/>
    <lineage>
        <taxon>Eukaryota</taxon>
        <taxon>Viridiplantae</taxon>
        <taxon>Streptophyta</taxon>
        <taxon>Embryophyta</taxon>
        <taxon>Tracheophyta</taxon>
        <taxon>Spermatophyta</taxon>
        <taxon>Magnoliopsida</taxon>
        <taxon>Liliopsida</taxon>
        <taxon>Zingiberales</taxon>
        <taxon>Cannaceae</taxon>
        <taxon>Canna</taxon>
    </lineage>
</organism>
<keyword evidence="10" id="KW-1185">Reference proteome</keyword>
<proteinExistence type="inferred from homology"/>
<evidence type="ECO:0000256" key="2">
    <source>
        <dbReference type="ARBA" id="ARBA00022723"/>
    </source>
</evidence>
<keyword evidence="2 6" id="KW-0479">Metal-binding</keyword>
<dbReference type="InterPro" id="IPR007527">
    <property type="entry name" value="Znf_SWIM"/>
</dbReference>
<dbReference type="SMART" id="SM00575">
    <property type="entry name" value="ZnF_PMZ"/>
    <property type="match status" value="1"/>
</dbReference>
<dbReference type="Pfam" id="PF03101">
    <property type="entry name" value="FAR1"/>
    <property type="match status" value="1"/>
</dbReference>
<feature type="region of interest" description="Disordered" evidence="7">
    <location>
        <begin position="1"/>
        <end position="36"/>
    </location>
</feature>
<feature type="compositionally biased region" description="Basic and acidic residues" evidence="7">
    <location>
        <begin position="886"/>
        <end position="899"/>
    </location>
</feature>
<dbReference type="GO" id="GO:0006355">
    <property type="term" value="P:regulation of DNA-templated transcription"/>
    <property type="evidence" value="ECO:0007669"/>
    <property type="project" value="UniProtKB-UniRule"/>
</dbReference>
<name>A0AAQ3KSK5_9LILI</name>
<feature type="compositionally biased region" description="Polar residues" evidence="7">
    <location>
        <begin position="762"/>
        <end position="797"/>
    </location>
</feature>
<dbReference type="GO" id="GO:0005634">
    <property type="term" value="C:nucleus"/>
    <property type="evidence" value="ECO:0007669"/>
    <property type="project" value="UniProtKB-SubCell"/>
</dbReference>
<evidence type="ECO:0000256" key="6">
    <source>
        <dbReference type="RuleBase" id="RU367018"/>
    </source>
</evidence>
<feature type="domain" description="SWIM-type" evidence="8">
    <location>
        <begin position="637"/>
        <end position="673"/>
    </location>
</feature>
<dbReference type="Proteomes" id="UP001327560">
    <property type="component" value="Chromosome 6"/>
</dbReference>
<evidence type="ECO:0000256" key="3">
    <source>
        <dbReference type="ARBA" id="ARBA00022771"/>
    </source>
</evidence>
<dbReference type="InterPro" id="IPR031052">
    <property type="entry name" value="FHY3/FAR1"/>
</dbReference>